<dbReference type="InterPro" id="IPR032015">
    <property type="entry name" value="SCAB-Ig"/>
</dbReference>
<gene>
    <name evidence="5" type="ORF">TSPGSL018_9817</name>
</gene>
<evidence type="ECO:0000256" key="1">
    <source>
        <dbReference type="SAM" id="Coils"/>
    </source>
</evidence>
<proteinExistence type="predicted"/>
<protein>
    <submittedName>
        <fullName evidence="5">Stomatal closure-related actin binding protein1</fullName>
    </submittedName>
</protein>
<dbReference type="GO" id="GO:0010119">
    <property type="term" value="P:regulation of stomatal movement"/>
    <property type="evidence" value="ECO:0007669"/>
    <property type="project" value="InterPro"/>
</dbReference>
<dbReference type="InterPro" id="IPR039640">
    <property type="entry name" value="SCAB"/>
</dbReference>
<evidence type="ECO:0000256" key="2">
    <source>
        <dbReference type="SAM" id="MobiDB-lite"/>
    </source>
</evidence>
<keyword evidence="1" id="KW-0175">Coiled coil</keyword>
<feature type="domain" description="Stomatal closure-related actin-binding protein Ig" evidence="3">
    <location>
        <begin position="242"/>
        <end position="330"/>
    </location>
</feature>
<dbReference type="GO" id="GO:0007015">
    <property type="term" value="P:actin filament organization"/>
    <property type="evidence" value="ECO:0007669"/>
    <property type="project" value="InterPro"/>
</dbReference>
<dbReference type="PANTHER" id="PTHR31172:SF3">
    <property type="entry name" value="STOMATAL CLOSURE-RELATED ACTIN-BINDING PROTEIN 1"/>
    <property type="match status" value="1"/>
</dbReference>
<dbReference type="PANTHER" id="PTHR31172">
    <property type="entry name" value="STOMATAL CLOSURE-RELATED ACTIN-BINDING PROTEIN 1"/>
    <property type="match status" value="1"/>
</dbReference>
<dbReference type="EMBL" id="GBEZ01004591">
    <property type="protein sequence ID" value="JAC80637.1"/>
    <property type="molecule type" value="Transcribed_RNA"/>
</dbReference>
<dbReference type="Gene3D" id="2.60.40.2700">
    <property type="match status" value="1"/>
</dbReference>
<feature type="coiled-coil region" evidence="1">
    <location>
        <begin position="152"/>
        <end position="227"/>
    </location>
</feature>
<dbReference type="Pfam" id="PF17684">
    <property type="entry name" value="SCAB-PH"/>
    <property type="match status" value="1"/>
</dbReference>
<dbReference type="Pfam" id="PF16709">
    <property type="entry name" value="SCAB-Ig"/>
    <property type="match status" value="1"/>
</dbReference>
<organism evidence="5">
    <name type="scientific">Tetraselmis sp. GSL018</name>
    <dbReference type="NCBI Taxonomy" id="582737"/>
    <lineage>
        <taxon>Eukaryota</taxon>
        <taxon>Viridiplantae</taxon>
        <taxon>Chlorophyta</taxon>
        <taxon>core chlorophytes</taxon>
        <taxon>Chlorodendrophyceae</taxon>
        <taxon>Chlorodendrales</taxon>
        <taxon>Chlorodendraceae</taxon>
        <taxon>Tetraselmis</taxon>
    </lineage>
</organism>
<name>A0A061S672_9CHLO</name>
<dbReference type="InterPro" id="IPR041144">
    <property type="entry name" value="SCAB-PH"/>
</dbReference>
<accession>A0A061S672</accession>
<dbReference type="AlphaFoldDB" id="A0A061S672"/>
<dbReference type="GO" id="GO:0003779">
    <property type="term" value="F:actin binding"/>
    <property type="evidence" value="ECO:0007669"/>
    <property type="project" value="InterPro"/>
</dbReference>
<sequence>MATFDETSDMSEMSNSLPPSRGERMASLEKKALSVAELAKRFELGLFSKDEEAGDKSDSQQGRALLSATIEKVESLGASISSQDAVSEVNGILENLGELLAQWDKRDAKIEHTMIEANKAVWEFRQLADSMRKAEEKGIGCESLAKKDRLKTKELEKKVELLTETNQQLREELSQAQSVSEVQEELRQEQSRCRQLQEEVEVLKGARESQQQEIEALRRESAAAKCSPSSGPKPLTKPGEFQILGRPMLGGMLRVADESGDPPVGVLQWSRKFLDGSCHQIAGACRTQYSPDPMDVGCVLTCSIGKGPDHAASTRAPVMLSPGLEDKVKSCLAEGTATFNIVIVQLNGEVQSRKGMYSIQVTSTGIEIFSASGKPKFQADYAANMQVCGARGGGDAASHGIYLCLQPNLALMLACENAQDRNICIMLIREFALRHGIALGGPKDDLSRRFDLASRRP</sequence>
<feature type="region of interest" description="Disordered" evidence="2">
    <location>
        <begin position="1"/>
        <end position="26"/>
    </location>
</feature>
<dbReference type="Gene3D" id="2.30.29.140">
    <property type="match status" value="1"/>
</dbReference>
<reference evidence="5" key="1">
    <citation type="submission" date="2014-05" db="EMBL/GenBank/DDBJ databases">
        <title>The transcriptome of the halophilic microalga Tetraselmis sp. GSL018 isolated from the Great Salt Lake, Utah.</title>
        <authorList>
            <person name="Jinkerson R.E."/>
            <person name="D'Adamo S."/>
            <person name="Posewitz M.C."/>
        </authorList>
    </citation>
    <scope>NUCLEOTIDE SEQUENCE</scope>
    <source>
        <strain evidence="5">GSL018</strain>
    </source>
</reference>
<evidence type="ECO:0000259" key="4">
    <source>
        <dbReference type="Pfam" id="PF17684"/>
    </source>
</evidence>
<feature type="domain" description="Stomatal closure-related actin-binding protein PH" evidence="4">
    <location>
        <begin position="338"/>
        <end position="444"/>
    </location>
</feature>
<evidence type="ECO:0000313" key="5">
    <source>
        <dbReference type="EMBL" id="JAC80637.1"/>
    </source>
</evidence>
<evidence type="ECO:0000259" key="3">
    <source>
        <dbReference type="Pfam" id="PF16709"/>
    </source>
</evidence>